<feature type="transmembrane region" description="Helical" evidence="11">
    <location>
        <begin position="133"/>
        <end position="150"/>
    </location>
</feature>
<evidence type="ECO:0000256" key="11">
    <source>
        <dbReference type="SAM" id="Phobius"/>
    </source>
</evidence>
<keyword evidence="9" id="KW-0496">Mitochondrion</keyword>
<gene>
    <name evidence="12" type="ORF">EGYM00163_LOCUS48591</name>
</gene>
<evidence type="ECO:0000313" key="12">
    <source>
        <dbReference type="EMBL" id="CAE0837221.1"/>
    </source>
</evidence>
<dbReference type="PANTHER" id="PTHR10485:SF0">
    <property type="entry name" value="AT05822P-RELATED"/>
    <property type="match status" value="1"/>
</dbReference>
<dbReference type="Pfam" id="PF02466">
    <property type="entry name" value="Tim17"/>
    <property type="match status" value="1"/>
</dbReference>
<comment type="similarity">
    <text evidence="2">Belongs to the Tim17/Tim22/Tim23 family.</text>
</comment>
<dbReference type="GO" id="GO:0005744">
    <property type="term" value="C:TIM23 mitochondrial import inner membrane translocase complex"/>
    <property type="evidence" value="ECO:0007669"/>
    <property type="project" value="TreeGrafter"/>
</dbReference>
<accession>A0A7S4GHT0</accession>
<reference evidence="12" key="1">
    <citation type="submission" date="2021-01" db="EMBL/GenBank/DDBJ databases">
        <authorList>
            <person name="Corre E."/>
            <person name="Pelletier E."/>
            <person name="Niang G."/>
            <person name="Scheremetjew M."/>
            <person name="Finn R."/>
            <person name="Kale V."/>
            <person name="Holt S."/>
            <person name="Cochrane G."/>
            <person name="Meng A."/>
            <person name="Brown T."/>
            <person name="Cohen L."/>
        </authorList>
    </citation>
    <scope>NUCLEOTIDE SEQUENCE</scope>
    <source>
        <strain evidence="12">CCMP1594</strain>
    </source>
</reference>
<feature type="transmembrane region" description="Helical" evidence="11">
    <location>
        <begin position="82"/>
        <end position="99"/>
    </location>
</feature>
<evidence type="ECO:0000256" key="2">
    <source>
        <dbReference type="ARBA" id="ARBA00008444"/>
    </source>
</evidence>
<dbReference type="GO" id="GO:0030150">
    <property type="term" value="P:protein import into mitochondrial matrix"/>
    <property type="evidence" value="ECO:0007669"/>
    <property type="project" value="TreeGrafter"/>
</dbReference>
<evidence type="ECO:0000256" key="1">
    <source>
        <dbReference type="ARBA" id="ARBA00004448"/>
    </source>
</evidence>
<evidence type="ECO:0000256" key="9">
    <source>
        <dbReference type="ARBA" id="ARBA00023128"/>
    </source>
</evidence>
<protein>
    <recommendedName>
        <fullName evidence="13">Mitochondrial import inner membrane translocase subunit TIM22</fullName>
    </recommendedName>
</protein>
<comment type="subcellular location">
    <subcellularLocation>
        <location evidence="1">Mitochondrion inner membrane</location>
        <topology evidence="1">Multi-pass membrane protein</topology>
    </subcellularLocation>
</comment>
<dbReference type="EMBL" id="HBJA01140889">
    <property type="protein sequence ID" value="CAE0837221.1"/>
    <property type="molecule type" value="Transcribed_RNA"/>
</dbReference>
<dbReference type="AlphaFoldDB" id="A0A7S4GHT0"/>
<keyword evidence="5" id="KW-0999">Mitochondrion inner membrane</keyword>
<keyword evidence="10 11" id="KW-0472">Membrane</keyword>
<keyword evidence="8" id="KW-0811">Translocation</keyword>
<proteinExistence type="inferred from homology"/>
<evidence type="ECO:0000256" key="4">
    <source>
        <dbReference type="ARBA" id="ARBA00022692"/>
    </source>
</evidence>
<evidence type="ECO:0000256" key="6">
    <source>
        <dbReference type="ARBA" id="ARBA00022927"/>
    </source>
</evidence>
<dbReference type="GO" id="GO:0008320">
    <property type="term" value="F:protein transmembrane transporter activity"/>
    <property type="evidence" value="ECO:0007669"/>
    <property type="project" value="TreeGrafter"/>
</dbReference>
<evidence type="ECO:0008006" key="13">
    <source>
        <dbReference type="Google" id="ProtNLM"/>
    </source>
</evidence>
<keyword evidence="3" id="KW-0813">Transport</keyword>
<keyword evidence="7 11" id="KW-1133">Transmembrane helix</keyword>
<evidence type="ECO:0000256" key="8">
    <source>
        <dbReference type="ARBA" id="ARBA00023010"/>
    </source>
</evidence>
<organism evidence="12">
    <name type="scientific">Eutreptiella gymnastica</name>
    <dbReference type="NCBI Taxonomy" id="73025"/>
    <lineage>
        <taxon>Eukaryota</taxon>
        <taxon>Discoba</taxon>
        <taxon>Euglenozoa</taxon>
        <taxon>Euglenida</taxon>
        <taxon>Spirocuta</taxon>
        <taxon>Euglenophyceae</taxon>
        <taxon>Eutreptiales</taxon>
        <taxon>Eutreptiaceae</taxon>
        <taxon>Eutreptiella</taxon>
    </lineage>
</organism>
<keyword evidence="6" id="KW-0653">Protein transport</keyword>
<name>A0A7S4GHT0_9EUGL</name>
<dbReference type="PANTHER" id="PTHR10485">
    <property type="entry name" value="MITOCHONDRIAL IMPORT INNER MEMBRANE TRANSLOCASE SUBUNIT TIM-17"/>
    <property type="match status" value="1"/>
</dbReference>
<evidence type="ECO:0000256" key="7">
    <source>
        <dbReference type="ARBA" id="ARBA00022989"/>
    </source>
</evidence>
<evidence type="ECO:0000256" key="5">
    <source>
        <dbReference type="ARBA" id="ARBA00022792"/>
    </source>
</evidence>
<sequence length="197" mass="21650">MSLETHFDQSITQDSFIKGREPCPYRIIDDCGGAFAMGVGCGSIWNFCKGCWTAPRSMGMGTILRYGVDLVKQRGPAIGGNFGIWGLTFSGVECLLVYYRRRDDWFNSVTSGGVAGAVLAVRGGRNAMFRSGMVGAVLLGFIELAQYWLMKSSAQFQQTMKHMEIPAPPATGEALYTRQMLKHELNIVPDVTKRGFA</sequence>
<keyword evidence="4 11" id="KW-0812">Transmembrane</keyword>
<evidence type="ECO:0000256" key="10">
    <source>
        <dbReference type="ARBA" id="ARBA00023136"/>
    </source>
</evidence>
<evidence type="ECO:0000256" key="3">
    <source>
        <dbReference type="ARBA" id="ARBA00022448"/>
    </source>
</evidence>